<feature type="compositionally biased region" description="Low complexity" evidence="1">
    <location>
        <begin position="183"/>
        <end position="196"/>
    </location>
</feature>
<feature type="region of interest" description="Disordered" evidence="1">
    <location>
        <begin position="1"/>
        <end position="91"/>
    </location>
</feature>
<proteinExistence type="predicted"/>
<dbReference type="InParanoid" id="A0A0C3F601"/>
<keyword evidence="3" id="KW-1185">Reference proteome</keyword>
<reference evidence="2 3" key="1">
    <citation type="submission" date="2014-04" db="EMBL/GenBank/DDBJ databases">
        <authorList>
            <consortium name="DOE Joint Genome Institute"/>
            <person name="Kuo A."/>
            <person name="Tarkka M."/>
            <person name="Buscot F."/>
            <person name="Kohler A."/>
            <person name="Nagy L.G."/>
            <person name="Floudas D."/>
            <person name="Copeland A."/>
            <person name="Barry K.W."/>
            <person name="Cichocki N."/>
            <person name="Veneault-Fourrey C."/>
            <person name="LaButti K."/>
            <person name="Lindquist E.A."/>
            <person name="Lipzen A."/>
            <person name="Lundell T."/>
            <person name="Morin E."/>
            <person name="Murat C."/>
            <person name="Sun H."/>
            <person name="Tunlid A."/>
            <person name="Henrissat B."/>
            <person name="Grigoriev I.V."/>
            <person name="Hibbett D.S."/>
            <person name="Martin F."/>
            <person name="Nordberg H.P."/>
            <person name="Cantor M.N."/>
            <person name="Hua S.X."/>
        </authorList>
    </citation>
    <scope>NUCLEOTIDE SEQUENCE [LARGE SCALE GENOMIC DNA]</scope>
    <source>
        <strain evidence="2 3">F 1598</strain>
    </source>
</reference>
<feature type="non-terminal residue" evidence="2">
    <location>
        <position position="265"/>
    </location>
</feature>
<dbReference type="HOGENOM" id="CLU_1051929_0_0_1"/>
<gene>
    <name evidence="2" type="ORF">PILCRDRAFT_681294</name>
</gene>
<organism evidence="2 3">
    <name type="scientific">Piloderma croceum (strain F 1598)</name>
    <dbReference type="NCBI Taxonomy" id="765440"/>
    <lineage>
        <taxon>Eukaryota</taxon>
        <taxon>Fungi</taxon>
        <taxon>Dikarya</taxon>
        <taxon>Basidiomycota</taxon>
        <taxon>Agaricomycotina</taxon>
        <taxon>Agaricomycetes</taxon>
        <taxon>Agaricomycetidae</taxon>
        <taxon>Atheliales</taxon>
        <taxon>Atheliaceae</taxon>
        <taxon>Piloderma</taxon>
    </lineage>
</organism>
<name>A0A0C3F601_PILCF</name>
<feature type="compositionally biased region" description="Basic residues" evidence="1">
    <location>
        <begin position="171"/>
        <end position="182"/>
    </location>
</feature>
<dbReference type="EMBL" id="KN833048">
    <property type="protein sequence ID" value="KIM75321.1"/>
    <property type="molecule type" value="Genomic_DNA"/>
</dbReference>
<evidence type="ECO:0000313" key="2">
    <source>
        <dbReference type="EMBL" id="KIM75321.1"/>
    </source>
</evidence>
<accession>A0A0C3F601</accession>
<dbReference type="AlphaFoldDB" id="A0A0C3F601"/>
<feature type="compositionally biased region" description="Basic and acidic residues" evidence="1">
    <location>
        <begin position="199"/>
        <end position="208"/>
    </location>
</feature>
<sequence length="265" mass="28050">MRNTLLYRNPYSTDSNDTLTTPTTPSPSPPRSIPTIRLVSATPSAAGSSSSSLLPPPTPPSPSSTDANTSHVTRRDWSAESSWVLPSPPPIHVPAVVTKSKHTKSVSKSMISEPILIPQDEPNWSSTVIPPIAPPPTINPKSKSKILPRSQLSQPPLLPLPLNQQQQHPNQPRKRIVPKKSKLSLLPTLPTTTTSSNSRRTDFSDVVRRVGLGSGSGANTGSLRSEIRVRVGSGGSREVVSAFTGRKGDGAQSGGRAEGDGDGGY</sequence>
<evidence type="ECO:0000313" key="3">
    <source>
        <dbReference type="Proteomes" id="UP000054166"/>
    </source>
</evidence>
<feature type="compositionally biased region" description="Low complexity" evidence="1">
    <location>
        <begin position="147"/>
        <end position="170"/>
    </location>
</feature>
<protein>
    <submittedName>
        <fullName evidence="2">Uncharacterized protein</fullName>
    </submittedName>
</protein>
<dbReference type="Proteomes" id="UP000054166">
    <property type="component" value="Unassembled WGS sequence"/>
</dbReference>
<evidence type="ECO:0000256" key="1">
    <source>
        <dbReference type="SAM" id="MobiDB-lite"/>
    </source>
</evidence>
<feature type="compositionally biased region" description="Low complexity" evidence="1">
    <location>
        <begin position="33"/>
        <end position="53"/>
    </location>
</feature>
<feature type="region of interest" description="Disordered" evidence="1">
    <location>
        <begin position="113"/>
        <end position="265"/>
    </location>
</feature>
<reference evidence="3" key="2">
    <citation type="submission" date="2015-01" db="EMBL/GenBank/DDBJ databases">
        <title>Evolutionary Origins and Diversification of the Mycorrhizal Mutualists.</title>
        <authorList>
            <consortium name="DOE Joint Genome Institute"/>
            <consortium name="Mycorrhizal Genomics Consortium"/>
            <person name="Kohler A."/>
            <person name="Kuo A."/>
            <person name="Nagy L.G."/>
            <person name="Floudas D."/>
            <person name="Copeland A."/>
            <person name="Barry K.W."/>
            <person name="Cichocki N."/>
            <person name="Veneault-Fourrey C."/>
            <person name="LaButti K."/>
            <person name="Lindquist E.A."/>
            <person name="Lipzen A."/>
            <person name="Lundell T."/>
            <person name="Morin E."/>
            <person name="Murat C."/>
            <person name="Riley R."/>
            <person name="Ohm R."/>
            <person name="Sun H."/>
            <person name="Tunlid A."/>
            <person name="Henrissat B."/>
            <person name="Grigoriev I.V."/>
            <person name="Hibbett D.S."/>
            <person name="Martin F."/>
        </authorList>
    </citation>
    <scope>NUCLEOTIDE SEQUENCE [LARGE SCALE GENOMIC DNA]</scope>
    <source>
        <strain evidence="3">F 1598</strain>
    </source>
</reference>